<dbReference type="InParanoid" id="I3TFC2"/>
<gene>
    <name evidence="1" type="ordered locus">TCELL_1037</name>
</gene>
<dbReference type="STRING" id="1184251.TCELL_1037"/>
<accession>I3TFC2</accession>
<reference evidence="1 2" key="1">
    <citation type="journal article" date="2012" name="J. Bacteriol.">
        <title>Complete genome sequence of the hyperthermophilic cellulolytic Crenarchaeon 'Thermogladius cellulolyticus' 1633.</title>
        <authorList>
            <person name="Mardanov A.V."/>
            <person name="Kochetkova T.V."/>
            <person name="Beletsky A.V."/>
            <person name="Bonch-Osmolovskaya E.A."/>
            <person name="Ravin N.V."/>
            <person name="Skryabin K.G."/>
        </authorList>
    </citation>
    <scope>NUCLEOTIDE SEQUENCE [LARGE SCALE GENOMIC DNA]</scope>
    <source>
        <strain evidence="2">DSM 22663 / VKM B-2946 / 1633</strain>
    </source>
</reference>
<dbReference type="AlphaFoldDB" id="I3TFC2"/>
<proteinExistence type="predicted"/>
<evidence type="ECO:0000313" key="2">
    <source>
        <dbReference type="Proteomes" id="UP000005270"/>
    </source>
</evidence>
<dbReference type="Proteomes" id="UP000005270">
    <property type="component" value="Chromosome"/>
</dbReference>
<keyword evidence="2" id="KW-1185">Reference proteome</keyword>
<protein>
    <submittedName>
        <fullName evidence="1">Uncharacterized protein</fullName>
    </submittedName>
</protein>
<sequence>MLGVFEDPNGRGPLVGAGVAEYAASAAGERPVLGEGEGLEGYRRLTRAGGDQE</sequence>
<organism evidence="1 2">
    <name type="scientific">Thermogladius calderae (strain DSM 22663 / VKM B-2946 / 1633)</name>
    <dbReference type="NCBI Taxonomy" id="1184251"/>
    <lineage>
        <taxon>Archaea</taxon>
        <taxon>Thermoproteota</taxon>
        <taxon>Thermoprotei</taxon>
        <taxon>Desulfurococcales</taxon>
        <taxon>Desulfurococcaceae</taxon>
        <taxon>Thermogladius</taxon>
    </lineage>
</organism>
<name>I3TFC2_THEC1</name>
<dbReference type="KEGG" id="thg:TCELL_1037"/>
<dbReference type="EMBL" id="CP003531">
    <property type="protein sequence ID" value="AFK51460.1"/>
    <property type="molecule type" value="Genomic_DNA"/>
</dbReference>
<dbReference type="HOGENOM" id="CLU_3057326_0_0_2"/>
<evidence type="ECO:0000313" key="1">
    <source>
        <dbReference type="EMBL" id="AFK51460.1"/>
    </source>
</evidence>